<evidence type="ECO:0000313" key="2">
    <source>
        <dbReference type="Proteomes" id="UP000238479"/>
    </source>
</evidence>
<evidence type="ECO:0000313" key="1">
    <source>
        <dbReference type="EMBL" id="PRQ34407.1"/>
    </source>
</evidence>
<accession>A0A2P6QJR0</accession>
<proteinExistence type="predicted"/>
<dbReference type="EMBL" id="PDCK01000043">
    <property type="protein sequence ID" value="PRQ34407.1"/>
    <property type="molecule type" value="Genomic_DNA"/>
</dbReference>
<keyword evidence="2" id="KW-1185">Reference proteome</keyword>
<gene>
    <name evidence="1" type="ORF">RchiOBHm_Chr5g0068631</name>
</gene>
<sequence length="51" mass="6022">MMTYDKASKFGVPKWIYPIQCEKRGRQHIRSTILMQSEQSGQNLLLKHICK</sequence>
<dbReference type="Proteomes" id="UP000238479">
    <property type="component" value="Chromosome 5"/>
</dbReference>
<reference evidence="1 2" key="1">
    <citation type="journal article" date="2018" name="Nat. Genet.">
        <title>The Rosa genome provides new insights in the design of modern roses.</title>
        <authorList>
            <person name="Bendahmane M."/>
        </authorList>
    </citation>
    <scope>NUCLEOTIDE SEQUENCE [LARGE SCALE GENOMIC DNA]</scope>
    <source>
        <strain evidence="2">cv. Old Blush</strain>
    </source>
</reference>
<name>A0A2P6QJR0_ROSCH</name>
<dbReference type="Gramene" id="PRQ34407">
    <property type="protein sequence ID" value="PRQ34407"/>
    <property type="gene ID" value="RchiOBHm_Chr5g0068631"/>
</dbReference>
<protein>
    <submittedName>
        <fullName evidence="1">Uncharacterized protein</fullName>
    </submittedName>
</protein>
<dbReference type="AlphaFoldDB" id="A0A2P6QJR0"/>
<comment type="caution">
    <text evidence="1">The sequence shown here is derived from an EMBL/GenBank/DDBJ whole genome shotgun (WGS) entry which is preliminary data.</text>
</comment>
<organism evidence="1 2">
    <name type="scientific">Rosa chinensis</name>
    <name type="common">China rose</name>
    <dbReference type="NCBI Taxonomy" id="74649"/>
    <lineage>
        <taxon>Eukaryota</taxon>
        <taxon>Viridiplantae</taxon>
        <taxon>Streptophyta</taxon>
        <taxon>Embryophyta</taxon>
        <taxon>Tracheophyta</taxon>
        <taxon>Spermatophyta</taxon>
        <taxon>Magnoliopsida</taxon>
        <taxon>eudicotyledons</taxon>
        <taxon>Gunneridae</taxon>
        <taxon>Pentapetalae</taxon>
        <taxon>rosids</taxon>
        <taxon>fabids</taxon>
        <taxon>Rosales</taxon>
        <taxon>Rosaceae</taxon>
        <taxon>Rosoideae</taxon>
        <taxon>Rosoideae incertae sedis</taxon>
        <taxon>Rosa</taxon>
    </lineage>
</organism>